<evidence type="ECO:0000256" key="1">
    <source>
        <dbReference type="SAM" id="MobiDB-lite"/>
    </source>
</evidence>
<evidence type="ECO:0000313" key="3">
    <source>
        <dbReference type="Proteomes" id="UP000031523"/>
    </source>
</evidence>
<dbReference type="EMBL" id="CP010519">
    <property type="protein sequence ID" value="AJE82328.1"/>
    <property type="molecule type" value="Genomic_DNA"/>
</dbReference>
<organism evidence="2 3">
    <name type="scientific">Streptomyces albus (strain ATCC 21838 / DSM 41398 / FERM P-419 / JCM 4703 / NBRC 107858)</name>
    <dbReference type="NCBI Taxonomy" id="1081613"/>
    <lineage>
        <taxon>Bacteria</taxon>
        <taxon>Bacillati</taxon>
        <taxon>Actinomycetota</taxon>
        <taxon>Actinomycetes</taxon>
        <taxon>Kitasatosporales</taxon>
        <taxon>Streptomycetaceae</taxon>
        <taxon>Streptomyces</taxon>
    </lineage>
</organism>
<dbReference type="Proteomes" id="UP000031523">
    <property type="component" value="Chromosome"/>
</dbReference>
<feature type="region of interest" description="Disordered" evidence="1">
    <location>
        <begin position="13"/>
        <end position="45"/>
    </location>
</feature>
<sequence>MRFKVRTRFLPGMRGRHASTESQPQRLLVPGGRPRGGSGKEAVLSPGKEAGEAVGLFLVSARKHLDKA</sequence>
<evidence type="ECO:0000313" key="2">
    <source>
        <dbReference type="EMBL" id="AJE82328.1"/>
    </source>
</evidence>
<protein>
    <submittedName>
        <fullName evidence="2">Uncharacterized protein</fullName>
    </submittedName>
</protein>
<name>A0A0B5EJB4_STRA4</name>
<reference evidence="2 3" key="1">
    <citation type="submission" date="2015-01" db="EMBL/GenBank/DDBJ databases">
        <title>Enhanced salinomycin production by adjusting the supply of polyketide extender units in Streptomyce albus DSM 41398.</title>
        <authorList>
            <person name="Lu C."/>
        </authorList>
    </citation>
    <scope>NUCLEOTIDE SEQUENCE [LARGE SCALE GENOMIC DNA]</scope>
    <source>
        <strain evidence="3">ATCC 21838 / DSM 41398 / FERM P-419 / JCM 4703 / NBRC 107858</strain>
    </source>
</reference>
<gene>
    <name evidence="2" type="ORF">SLNWT_1952</name>
</gene>
<proteinExistence type="predicted"/>
<keyword evidence="3" id="KW-1185">Reference proteome</keyword>
<dbReference type="AlphaFoldDB" id="A0A0B5EJB4"/>
<dbReference type="KEGG" id="sals:SLNWT_1952"/>
<accession>A0A0B5EJB4</accession>